<gene>
    <name evidence="1" type="ORF">GO621_17950</name>
</gene>
<dbReference type="Proteomes" id="UP000462014">
    <property type="component" value="Unassembled WGS sequence"/>
</dbReference>
<dbReference type="EMBL" id="WPIK01000025">
    <property type="protein sequence ID" value="MVN23411.1"/>
    <property type="molecule type" value="Genomic_DNA"/>
</dbReference>
<accession>A0A7K1T1M5</accession>
<evidence type="ECO:0000313" key="1">
    <source>
        <dbReference type="EMBL" id="MVN23411.1"/>
    </source>
</evidence>
<dbReference type="RefSeq" id="WP_157569618.1">
    <property type="nucleotide sequence ID" value="NZ_WPIK01000025.1"/>
</dbReference>
<evidence type="ECO:0000313" key="2">
    <source>
        <dbReference type="Proteomes" id="UP000462014"/>
    </source>
</evidence>
<proteinExistence type="predicted"/>
<organism evidence="1 2">
    <name type="scientific">Mucilaginibacter arboris</name>
    <dbReference type="NCBI Taxonomy" id="2682090"/>
    <lineage>
        <taxon>Bacteria</taxon>
        <taxon>Pseudomonadati</taxon>
        <taxon>Bacteroidota</taxon>
        <taxon>Sphingobacteriia</taxon>
        <taxon>Sphingobacteriales</taxon>
        <taxon>Sphingobacteriaceae</taxon>
        <taxon>Mucilaginibacter</taxon>
    </lineage>
</organism>
<protein>
    <submittedName>
        <fullName evidence="1">Uncharacterized protein</fullName>
    </submittedName>
</protein>
<sequence length="182" mass="21646">MNINVSGQSLALFDTKLYSEKITFCDLLNKYVNMQKEFKYYTFGSSFYGVSSYDNDSNIFGNWSFVVRRDSLNQYGFSSLELPITAEWYRKLSYFADSTIKIFTVKFGKPLKETFVKTNVYQKGKKYFPSAVRKAMWLIDGQKLKVDFSIEGEHNEYFYLLKVERFKYYYGNTKLPKWWDGY</sequence>
<dbReference type="AlphaFoldDB" id="A0A7K1T1M5"/>
<reference evidence="1 2" key="1">
    <citation type="submission" date="2019-12" db="EMBL/GenBank/DDBJ databases">
        <title>Mucilaginibacter sp. HMF7410 genome sequencing and assembly.</title>
        <authorList>
            <person name="Kang H."/>
            <person name="Cha I."/>
            <person name="Kim H."/>
            <person name="Joh K."/>
        </authorList>
    </citation>
    <scope>NUCLEOTIDE SEQUENCE [LARGE SCALE GENOMIC DNA]</scope>
    <source>
        <strain evidence="1 2">HMF7410</strain>
    </source>
</reference>
<keyword evidence="2" id="KW-1185">Reference proteome</keyword>
<name>A0A7K1T1M5_9SPHI</name>
<comment type="caution">
    <text evidence="1">The sequence shown here is derived from an EMBL/GenBank/DDBJ whole genome shotgun (WGS) entry which is preliminary data.</text>
</comment>